<accession>A0A285VWE2</accession>
<organism evidence="1 2">
    <name type="scientific">Chromohalobacter canadensis</name>
    <dbReference type="NCBI Taxonomy" id="141389"/>
    <lineage>
        <taxon>Bacteria</taxon>
        <taxon>Pseudomonadati</taxon>
        <taxon>Pseudomonadota</taxon>
        <taxon>Gammaproteobacteria</taxon>
        <taxon>Oceanospirillales</taxon>
        <taxon>Halomonadaceae</taxon>
        <taxon>Chromohalobacter</taxon>
    </lineage>
</organism>
<proteinExistence type="predicted"/>
<reference evidence="1 2" key="1">
    <citation type="submission" date="2017-08" db="EMBL/GenBank/DDBJ databases">
        <authorList>
            <person name="de Groot N.N."/>
        </authorList>
    </citation>
    <scope>NUCLEOTIDE SEQUENCE [LARGE SCALE GENOMIC DNA]</scope>
    <source>
        <strain evidence="1 2">USBA 855</strain>
    </source>
</reference>
<gene>
    <name evidence="1" type="ORF">SAMN05421509_1215</name>
</gene>
<protein>
    <submittedName>
        <fullName evidence="1">Uncharacterized protein</fullName>
    </submittedName>
</protein>
<dbReference type="EMBL" id="OBQJ01000021">
    <property type="protein sequence ID" value="SOC58369.1"/>
    <property type="molecule type" value="Genomic_DNA"/>
</dbReference>
<name>A0A285VWE2_9GAMM</name>
<dbReference type="AlphaFoldDB" id="A0A285VWE2"/>
<sequence length="108" mass="12514">MKRVRVCFFDDFLIRKGGEGAQDRNFVGKRIKDLAVRFSMLNNMENRRSFLPGLIKQKLSILKSLFAGSFQGQCPIQILILIINQDERTFLPVSDFIWGTSHVKQGHW</sequence>
<evidence type="ECO:0000313" key="2">
    <source>
        <dbReference type="Proteomes" id="UP000219023"/>
    </source>
</evidence>
<dbReference type="Proteomes" id="UP000219023">
    <property type="component" value="Unassembled WGS sequence"/>
</dbReference>
<evidence type="ECO:0000313" key="1">
    <source>
        <dbReference type="EMBL" id="SOC58369.1"/>
    </source>
</evidence>